<name>A0ABU4N683_9ACTN</name>
<evidence type="ECO:0000313" key="2">
    <source>
        <dbReference type="Proteomes" id="UP001282474"/>
    </source>
</evidence>
<reference evidence="1 2" key="1">
    <citation type="journal article" date="2023" name="Microb. Genom.">
        <title>Mesoterricola silvestris gen. nov., sp. nov., Mesoterricola sediminis sp. nov., Geothrix oryzae sp. nov., Geothrix edaphica sp. nov., Geothrix rubra sp. nov., and Geothrix limicola sp. nov., six novel members of Acidobacteriota isolated from soils.</title>
        <authorList>
            <person name="Weisberg A.J."/>
            <person name="Pearce E."/>
            <person name="Kramer C.G."/>
            <person name="Chang J.H."/>
            <person name="Clarke C.R."/>
        </authorList>
    </citation>
    <scope>NUCLEOTIDE SEQUENCE [LARGE SCALE GENOMIC DNA]</scope>
    <source>
        <strain evidence="1 2">NE20-4-1</strain>
    </source>
</reference>
<organism evidence="1 2">
    <name type="scientific">Streptomyces caniscabiei</name>
    <dbReference type="NCBI Taxonomy" id="2746961"/>
    <lineage>
        <taxon>Bacteria</taxon>
        <taxon>Bacillati</taxon>
        <taxon>Actinomycetota</taxon>
        <taxon>Actinomycetes</taxon>
        <taxon>Kitasatosporales</taxon>
        <taxon>Streptomycetaceae</taxon>
        <taxon>Streptomyces</taxon>
    </lineage>
</organism>
<evidence type="ECO:0000313" key="1">
    <source>
        <dbReference type="EMBL" id="MDX3044083.1"/>
    </source>
</evidence>
<proteinExistence type="predicted"/>
<dbReference type="Proteomes" id="UP001282474">
    <property type="component" value="Unassembled WGS sequence"/>
</dbReference>
<gene>
    <name evidence="1" type="ORF">PV383_44025</name>
</gene>
<dbReference type="EMBL" id="JARAWJ010000067">
    <property type="protein sequence ID" value="MDX3044083.1"/>
    <property type="molecule type" value="Genomic_DNA"/>
</dbReference>
<keyword evidence="2" id="KW-1185">Reference proteome</keyword>
<protein>
    <submittedName>
        <fullName evidence="1">Uncharacterized protein</fullName>
    </submittedName>
</protein>
<dbReference type="RefSeq" id="WP_319703537.1">
    <property type="nucleotide sequence ID" value="NZ_JARAWJ010000067.1"/>
</dbReference>
<sequence>MNICTTCGHGLHDDRVTWTTCQACQDRITGQLAAIEQLWAVLPDHLEPTRGHSGPRVSGTAAASLPAAEAVLDLIGPGGVPTQLYLRYADITLARGLVPQRRAFGSDALFAQAVRGIRRHLSWAVQGAGLAELSRELGTMLGKLQAVTGGTAPAPAVPCPADLDGARCTGQLRYDRDRSTASCRTCRTELDPSQWLEYWVQLGQPAA</sequence>
<accession>A0ABU4N683</accession>
<comment type="caution">
    <text evidence="1">The sequence shown here is derived from an EMBL/GenBank/DDBJ whole genome shotgun (WGS) entry which is preliminary data.</text>
</comment>